<dbReference type="EMBL" id="CP144699">
    <property type="protein sequence ID" value="WVZ19928.1"/>
    <property type="molecule type" value="Genomic_DNA"/>
</dbReference>
<keyword evidence="3" id="KW-1185">Reference proteome</keyword>
<evidence type="ECO:0000256" key="1">
    <source>
        <dbReference type="SAM" id="MobiDB-lite"/>
    </source>
</evidence>
<dbReference type="Proteomes" id="UP001374535">
    <property type="component" value="Chromosome 2"/>
</dbReference>
<accession>A0AAQ3P505</accession>
<evidence type="ECO:0000313" key="2">
    <source>
        <dbReference type="EMBL" id="WVZ19928.1"/>
    </source>
</evidence>
<dbReference type="AlphaFoldDB" id="A0AAQ3P505"/>
<organism evidence="2 3">
    <name type="scientific">Vigna mungo</name>
    <name type="common">Black gram</name>
    <name type="synonym">Phaseolus mungo</name>
    <dbReference type="NCBI Taxonomy" id="3915"/>
    <lineage>
        <taxon>Eukaryota</taxon>
        <taxon>Viridiplantae</taxon>
        <taxon>Streptophyta</taxon>
        <taxon>Embryophyta</taxon>
        <taxon>Tracheophyta</taxon>
        <taxon>Spermatophyta</taxon>
        <taxon>Magnoliopsida</taxon>
        <taxon>eudicotyledons</taxon>
        <taxon>Gunneridae</taxon>
        <taxon>Pentapetalae</taxon>
        <taxon>rosids</taxon>
        <taxon>fabids</taxon>
        <taxon>Fabales</taxon>
        <taxon>Fabaceae</taxon>
        <taxon>Papilionoideae</taxon>
        <taxon>50 kb inversion clade</taxon>
        <taxon>NPAAA clade</taxon>
        <taxon>indigoferoid/millettioid clade</taxon>
        <taxon>Phaseoleae</taxon>
        <taxon>Vigna</taxon>
    </lineage>
</organism>
<feature type="region of interest" description="Disordered" evidence="1">
    <location>
        <begin position="157"/>
        <end position="184"/>
    </location>
</feature>
<reference evidence="2 3" key="1">
    <citation type="journal article" date="2023" name="Life. Sci Alliance">
        <title>Evolutionary insights into 3D genome organization and epigenetic landscape of Vigna mungo.</title>
        <authorList>
            <person name="Junaid A."/>
            <person name="Singh B."/>
            <person name="Bhatia S."/>
        </authorList>
    </citation>
    <scope>NUCLEOTIDE SEQUENCE [LARGE SCALE GENOMIC DNA]</scope>
    <source>
        <strain evidence="2">Urdbean</strain>
    </source>
</reference>
<name>A0AAQ3P505_VIGMU</name>
<protein>
    <submittedName>
        <fullName evidence="2">Uncharacterized protein</fullName>
    </submittedName>
</protein>
<proteinExistence type="predicted"/>
<gene>
    <name evidence="2" type="ORF">V8G54_007250</name>
</gene>
<evidence type="ECO:0000313" key="3">
    <source>
        <dbReference type="Proteomes" id="UP001374535"/>
    </source>
</evidence>
<sequence>MLQVVIVDIKDCSARVPVPSEETYYDAQNYDARLPVIIEFLISSNLFDDQEVPRRSWRQANGFAQQVILARRFLPRHSHSELGCSLFDYLHRKSRRGVTSAEMTLDAWGSILIKILTSRGNISDLSVGVSSAGQPPTGNDYMKSWTIGALARKENRPRTIPPKHFGAHRGARSGIPLKTQGTKMNAQTTHSYFPRKAEMVTTRRREEHLSTRDFMAQMQTQLQE</sequence>